<gene>
    <name evidence="15" type="ORF">OEV82_10480</name>
</gene>
<name>A0ABT2WGN7_9BACI</name>
<comment type="catalytic activity">
    <reaction evidence="12">
        <text>L-proline(in) + Na(+)(in) = L-proline(out) + Na(+)(out)</text>
        <dbReference type="Rhea" id="RHEA:28967"/>
        <dbReference type="ChEBI" id="CHEBI:29101"/>
        <dbReference type="ChEBI" id="CHEBI:60039"/>
    </reaction>
</comment>
<organism evidence="15 16">
    <name type="scientific">Pallidibacillus thermolactis</name>
    <dbReference type="NCBI Taxonomy" id="251051"/>
    <lineage>
        <taxon>Bacteria</taxon>
        <taxon>Bacillati</taxon>
        <taxon>Bacillota</taxon>
        <taxon>Bacilli</taxon>
        <taxon>Bacillales</taxon>
        <taxon>Bacillaceae</taxon>
        <taxon>Pallidibacillus</taxon>
    </lineage>
</organism>
<feature type="transmembrane region" description="Helical" evidence="14">
    <location>
        <begin position="233"/>
        <end position="251"/>
    </location>
</feature>
<dbReference type="InterPro" id="IPR001734">
    <property type="entry name" value="Na/solute_symporter"/>
</dbReference>
<feature type="transmembrane region" description="Helical" evidence="14">
    <location>
        <begin position="363"/>
        <end position="383"/>
    </location>
</feature>
<evidence type="ECO:0000256" key="9">
    <source>
        <dbReference type="ARBA" id="ARBA00023065"/>
    </source>
</evidence>
<evidence type="ECO:0000256" key="6">
    <source>
        <dbReference type="ARBA" id="ARBA00022847"/>
    </source>
</evidence>
<proteinExistence type="inferred from homology"/>
<sequence>MSMQMVWLGIAIYIIIAIVVAFLSRSGKQTTMESYFLGDRKLGGFVSALSYSATTYSAFMLVGLAGLTYAGGVGALGFELIYLMGVSLVAFFGPRFWFAGKKYGYVTPYEMLGDRYQSKSVSVIIAFASCIFLIPYSAVQLSGIGYLLVGMTDGGITYTTGVLIATILAIIFSYVAGIRSVAWTDSLQALFMIITATTVVLIIIYRLGGFAGFFGTLESEMPDLLTVPGNGYFNIWTFLGLTIPWFFFSISNPQVSQRMFMPNSLGGLRKMIMGFMFFGFIYTLVAVIWGFSSAIAFPGLETADLATPTLLASDLVPPVLALIVMIGIMAAAISTIDSILLTLSSVFARDVFGNVSKGSNDKLQLLVGKIVIPVIAVLAYLFAQMEMNLIAVLSVASSAGLLVTVPALFGTFFWKRGTAAGVNASVIVTGLLVIYIELSGNKPFGIASGIWAITLSTIIFIIVSLMTKAPKEKANEFLSSINSEMKSVYKNR</sequence>
<evidence type="ECO:0000313" key="16">
    <source>
        <dbReference type="Proteomes" id="UP001208656"/>
    </source>
</evidence>
<feature type="transmembrane region" description="Helical" evidence="14">
    <location>
        <begin position="272"/>
        <end position="299"/>
    </location>
</feature>
<keyword evidence="3" id="KW-0813">Transport</keyword>
<dbReference type="PROSITE" id="PS50283">
    <property type="entry name" value="NA_SOLUT_SYMP_3"/>
    <property type="match status" value="1"/>
</dbReference>
<evidence type="ECO:0000256" key="8">
    <source>
        <dbReference type="ARBA" id="ARBA00023053"/>
    </source>
</evidence>
<evidence type="ECO:0000256" key="12">
    <source>
        <dbReference type="ARBA" id="ARBA00033708"/>
    </source>
</evidence>
<dbReference type="InterPro" id="IPR038377">
    <property type="entry name" value="Na/Glc_symporter_sf"/>
</dbReference>
<evidence type="ECO:0000256" key="3">
    <source>
        <dbReference type="ARBA" id="ARBA00022448"/>
    </source>
</evidence>
<reference evidence="15 16" key="1">
    <citation type="submission" date="2022-10" db="EMBL/GenBank/DDBJ databases">
        <title>Description of Fervidibacillus gen. nov. in the family Fervidibacillaceae fam. nov. with two species, Fervidibacillus albus sp. nov., and Fervidibacillus halotolerans sp. nov., isolated from tidal flat sediments.</title>
        <authorList>
            <person name="Kwon K.K."/>
            <person name="Yang S.-H."/>
        </authorList>
    </citation>
    <scope>NUCLEOTIDE SEQUENCE [LARGE SCALE GENOMIC DNA]</scope>
    <source>
        <strain evidence="15 16">DSM 23332</strain>
    </source>
</reference>
<dbReference type="PANTHER" id="PTHR48086:SF3">
    <property type="entry name" value="SODIUM_PROLINE SYMPORTER"/>
    <property type="match status" value="1"/>
</dbReference>
<dbReference type="Pfam" id="PF00474">
    <property type="entry name" value="SSF"/>
    <property type="match status" value="1"/>
</dbReference>
<dbReference type="PANTHER" id="PTHR48086">
    <property type="entry name" value="SODIUM/PROLINE SYMPORTER-RELATED"/>
    <property type="match status" value="1"/>
</dbReference>
<keyword evidence="16" id="KW-1185">Reference proteome</keyword>
<dbReference type="InterPro" id="IPR050277">
    <property type="entry name" value="Sodium:Solute_Symporter"/>
</dbReference>
<feature type="transmembrane region" description="Helical" evidence="14">
    <location>
        <begin position="121"/>
        <end position="149"/>
    </location>
</feature>
<comment type="subcellular location">
    <subcellularLocation>
        <location evidence="1">Cell membrane</location>
        <topology evidence="1">Multi-pass membrane protein</topology>
    </subcellularLocation>
</comment>
<evidence type="ECO:0000256" key="7">
    <source>
        <dbReference type="ARBA" id="ARBA00022989"/>
    </source>
</evidence>
<keyword evidence="10 14" id="KW-0472">Membrane</keyword>
<keyword evidence="6" id="KW-0769">Symport</keyword>
<accession>A0ABT2WGN7</accession>
<feature type="transmembrane region" description="Helical" evidence="14">
    <location>
        <begin position="319"/>
        <end position="343"/>
    </location>
</feature>
<evidence type="ECO:0000256" key="11">
    <source>
        <dbReference type="ARBA" id="ARBA00023201"/>
    </source>
</evidence>
<keyword evidence="11" id="KW-0739">Sodium transport</keyword>
<keyword evidence="7 14" id="KW-1133">Transmembrane helix</keyword>
<keyword evidence="9" id="KW-0406">Ion transport</keyword>
<feature type="transmembrane region" description="Helical" evidence="14">
    <location>
        <begin position="45"/>
        <end position="68"/>
    </location>
</feature>
<evidence type="ECO:0000256" key="2">
    <source>
        <dbReference type="ARBA" id="ARBA00006434"/>
    </source>
</evidence>
<evidence type="ECO:0000256" key="14">
    <source>
        <dbReference type="SAM" id="Phobius"/>
    </source>
</evidence>
<keyword evidence="4" id="KW-1003">Cell membrane</keyword>
<feature type="transmembrane region" description="Helical" evidence="14">
    <location>
        <begin position="6"/>
        <end position="24"/>
    </location>
</feature>
<feature type="transmembrane region" description="Helical" evidence="14">
    <location>
        <begin position="189"/>
        <end position="213"/>
    </location>
</feature>
<comment type="similarity">
    <text evidence="2 13">Belongs to the sodium:solute symporter (SSF) (TC 2.A.21) family.</text>
</comment>
<evidence type="ECO:0000256" key="4">
    <source>
        <dbReference type="ARBA" id="ARBA00022475"/>
    </source>
</evidence>
<feature type="transmembrane region" description="Helical" evidence="14">
    <location>
        <begin position="155"/>
        <end position="177"/>
    </location>
</feature>
<feature type="transmembrane region" description="Helical" evidence="14">
    <location>
        <begin position="420"/>
        <end position="438"/>
    </location>
</feature>
<dbReference type="EMBL" id="JAOUSE010000031">
    <property type="protein sequence ID" value="MCU9594862.1"/>
    <property type="molecule type" value="Genomic_DNA"/>
</dbReference>
<feature type="transmembrane region" description="Helical" evidence="14">
    <location>
        <begin position="389"/>
        <end position="413"/>
    </location>
</feature>
<evidence type="ECO:0000313" key="15">
    <source>
        <dbReference type="EMBL" id="MCU9594862.1"/>
    </source>
</evidence>
<feature type="transmembrane region" description="Helical" evidence="14">
    <location>
        <begin position="444"/>
        <end position="465"/>
    </location>
</feature>
<keyword evidence="8" id="KW-0915">Sodium</keyword>
<feature type="transmembrane region" description="Helical" evidence="14">
    <location>
        <begin position="80"/>
        <end position="100"/>
    </location>
</feature>
<evidence type="ECO:0000256" key="10">
    <source>
        <dbReference type="ARBA" id="ARBA00023136"/>
    </source>
</evidence>
<dbReference type="Proteomes" id="UP001208656">
    <property type="component" value="Unassembled WGS sequence"/>
</dbReference>
<dbReference type="CDD" id="cd10322">
    <property type="entry name" value="SLC5sbd"/>
    <property type="match status" value="1"/>
</dbReference>
<evidence type="ECO:0000256" key="13">
    <source>
        <dbReference type="RuleBase" id="RU362091"/>
    </source>
</evidence>
<protein>
    <submittedName>
        <fullName evidence="15">Sodium:solute symporter family protein</fullName>
    </submittedName>
</protein>
<dbReference type="Gene3D" id="1.20.1730.10">
    <property type="entry name" value="Sodium/glucose cotransporter"/>
    <property type="match status" value="1"/>
</dbReference>
<comment type="caution">
    <text evidence="15">The sequence shown here is derived from an EMBL/GenBank/DDBJ whole genome shotgun (WGS) entry which is preliminary data.</text>
</comment>
<evidence type="ECO:0000256" key="5">
    <source>
        <dbReference type="ARBA" id="ARBA00022692"/>
    </source>
</evidence>
<evidence type="ECO:0000256" key="1">
    <source>
        <dbReference type="ARBA" id="ARBA00004651"/>
    </source>
</evidence>
<dbReference type="RefSeq" id="WP_263061841.1">
    <property type="nucleotide sequence ID" value="NZ_JAOUSE010000031.1"/>
</dbReference>
<keyword evidence="5 14" id="KW-0812">Transmembrane</keyword>